<feature type="transmembrane region" description="Helical" evidence="1">
    <location>
        <begin position="176"/>
        <end position="199"/>
    </location>
</feature>
<feature type="transmembrane region" description="Helical" evidence="1">
    <location>
        <begin position="129"/>
        <end position="156"/>
    </location>
</feature>
<dbReference type="InterPro" id="IPR029787">
    <property type="entry name" value="Nucleotide_cyclase"/>
</dbReference>
<sequence length="470" mass="52351">MKSFFDLQKNSAVQWPLFLILIAIELLMSFSFLGYFHVEPISITFAYIPVLLAGCLLGPGASAALGCVFGLASMWKASAPYVAAGDRIFSPILSGEPISSLLLSVGSRLLFGLVIGILYFLAKRAKRGTLFWIGAVSFFGRTIHAFFVYGIMGLLFPQMGFHAFSAFSDILSPSGLATSFAAMLIVLVIYKLWNSAFFLRFQKRMQAVQNLHLTAHRSFLPGFIIAILTLSCSCAIALYFLQRMVYVLKVDGYSLSQTANYNLFHLQIQFLLGILSLVFLVSLFLLFVQRYTSYMRHEAKSDALTDVLNRHGFFPLCEHMLKTSAFQREGSGYFLILDIDYFKQVNDSLGHPKGDEILYKVAQGLRNIFSDSGIIGRLGGDEFAVLLYPPVSRERLEEKLSQFLETVRQIPCDGQNLSCSIGAVQVGTIRDIDELYRTADHYLYLAKNRGRDQFFIGEAGAVPAEGIACL</sequence>
<evidence type="ECO:0000313" key="4">
    <source>
        <dbReference type="Proteomes" id="UP000602647"/>
    </source>
</evidence>
<dbReference type="Proteomes" id="UP000602647">
    <property type="component" value="Unassembled WGS sequence"/>
</dbReference>
<feature type="transmembrane region" description="Helical" evidence="1">
    <location>
        <begin position="12"/>
        <end position="33"/>
    </location>
</feature>
<dbReference type="InterPro" id="IPR000160">
    <property type="entry name" value="GGDEF_dom"/>
</dbReference>
<feature type="transmembrane region" description="Helical" evidence="1">
    <location>
        <begin position="261"/>
        <end position="288"/>
    </location>
</feature>
<keyword evidence="1" id="KW-0472">Membrane</keyword>
<dbReference type="Pfam" id="PF12822">
    <property type="entry name" value="ECF_trnsprt"/>
    <property type="match status" value="1"/>
</dbReference>
<dbReference type="PANTHER" id="PTHR45138">
    <property type="entry name" value="REGULATORY COMPONENTS OF SENSORY TRANSDUCTION SYSTEM"/>
    <property type="match status" value="1"/>
</dbReference>
<protein>
    <submittedName>
        <fullName evidence="3">Diguanylate cyclase</fullName>
    </submittedName>
</protein>
<feature type="transmembrane region" description="Helical" evidence="1">
    <location>
        <begin position="45"/>
        <end position="72"/>
    </location>
</feature>
<accession>A0A923SVX3</accession>
<name>A0A923SVX3_9FIRM</name>
<dbReference type="GO" id="GO:0022857">
    <property type="term" value="F:transmembrane transporter activity"/>
    <property type="evidence" value="ECO:0007669"/>
    <property type="project" value="InterPro"/>
</dbReference>
<dbReference type="Gene3D" id="1.10.1760.20">
    <property type="match status" value="1"/>
</dbReference>
<proteinExistence type="predicted"/>
<feature type="domain" description="GGDEF" evidence="2">
    <location>
        <begin position="330"/>
        <end position="459"/>
    </location>
</feature>
<dbReference type="InterPro" id="IPR043128">
    <property type="entry name" value="Rev_trsase/Diguanyl_cyclase"/>
</dbReference>
<comment type="caution">
    <text evidence="3">The sequence shown here is derived from an EMBL/GenBank/DDBJ whole genome shotgun (WGS) entry which is preliminary data.</text>
</comment>
<evidence type="ECO:0000259" key="2">
    <source>
        <dbReference type="PROSITE" id="PS50887"/>
    </source>
</evidence>
<feature type="transmembrane region" description="Helical" evidence="1">
    <location>
        <begin position="219"/>
        <end position="241"/>
    </location>
</feature>
<dbReference type="EMBL" id="JACRYT010000006">
    <property type="protein sequence ID" value="MBC6679783.1"/>
    <property type="molecule type" value="Genomic_DNA"/>
</dbReference>
<keyword evidence="1" id="KW-0812">Transmembrane</keyword>
<feature type="transmembrane region" description="Helical" evidence="1">
    <location>
        <begin position="101"/>
        <end position="122"/>
    </location>
</feature>
<dbReference type="PROSITE" id="PS50887">
    <property type="entry name" value="GGDEF"/>
    <property type="match status" value="1"/>
</dbReference>
<evidence type="ECO:0000313" key="3">
    <source>
        <dbReference type="EMBL" id="MBC6679783.1"/>
    </source>
</evidence>
<dbReference type="Gene3D" id="3.30.70.270">
    <property type="match status" value="1"/>
</dbReference>
<dbReference type="InterPro" id="IPR024529">
    <property type="entry name" value="ECF_trnsprt_substrate-spec"/>
</dbReference>
<dbReference type="SMART" id="SM00267">
    <property type="entry name" value="GGDEF"/>
    <property type="match status" value="1"/>
</dbReference>
<dbReference type="Pfam" id="PF00990">
    <property type="entry name" value="GGDEF"/>
    <property type="match status" value="1"/>
</dbReference>
<dbReference type="RefSeq" id="WP_187302884.1">
    <property type="nucleotide sequence ID" value="NZ_JACRYT010000006.1"/>
</dbReference>
<dbReference type="SUPFAM" id="SSF55073">
    <property type="entry name" value="Nucleotide cyclase"/>
    <property type="match status" value="1"/>
</dbReference>
<dbReference type="GO" id="GO:0052621">
    <property type="term" value="F:diguanylate cyclase activity"/>
    <property type="evidence" value="ECO:0007669"/>
    <property type="project" value="TreeGrafter"/>
</dbReference>
<evidence type="ECO:0000256" key="1">
    <source>
        <dbReference type="SAM" id="Phobius"/>
    </source>
</evidence>
<dbReference type="PANTHER" id="PTHR45138:SF9">
    <property type="entry name" value="DIGUANYLATE CYCLASE DGCM-RELATED"/>
    <property type="match status" value="1"/>
</dbReference>
<dbReference type="NCBIfam" id="TIGR00254">
    <property type="entry name" value="GGDEF"/>
    <property type="match status" value="1"/>
</dbReference>
<dbReference type="AlphaFoldDB" id="A0A923SVX3"/>
<dbReference type="CDD" id="cd01949">
    <property type="entry name" value="GGDEF"/>
    <property type="match status" value="1"/>
</dbReference>
<keyword evidence="1" id="KW-1133">Transmembrane helix</keyword>
<keyword evidence="4" id="KW-1185">Reference proteome</keyword>
<reference evidence="3" key="1">
    <citation type="submission" date="2020-08" db="EMBL/GenBank/DDBJ databases">
        <title>Genome public.</title>
        <authorList>
            <person name="Liu C."/>
            <person name="Sun Q."/>
        </authorList>
    </citation>
    <scope>NUCLEOTIDE SEQUENCE</scope>
    <source>
        <strain evidence="3">BX12</strain>
    </source>
</reference>
<gene>
    <name evidence="3" type="ORF">H9L42_08075</name>
</gene>
<organism evidence="3 4">
    <name type="scientific">Zhenpiania hominis</name>
    <dbReference type="NCBI Taxonomy" id="2763644"/>
    <lineage>
        <taxon>Bacteria</taxon>
        <taxon>Bacillati</taxon>
        <taxon>Bacillota</taxon>
        <taxon>Clostridia</taxon>
        <taxon>Peptostreptococcales</taxon>
        <taxon>Anaerovoracaceae</taxon>
        <taxon>Zhenpiania</taxon>
    </lineage>
</organism>
<dbReference type="InterPro" id="IPR050469">
    <property type="entry name" value="Diguanylate_Cyclase"/>
</dbReference>